<dbReference type="Gene3D" id="3.10.310.70">
    <property type="match status" value="1"/>
</dbReference>
<protein>
    <submittedName>
        <fullName evidence="2">Amidohydrolase</fullName>
    </submittedName>
</protein>
<evidence type="ECO:0000313" key="3">
    <source>
        <dbReference type="Proteomes" id="UP000310541"/>
    </source>
</evidence>
<organism evidence="2 3">
    <name type="scientific">Guptibacillus hwajinpoensis</name>
    <dbReference type="NCBI Taxonomy" id="208199"/>
    <lineage>
        <taxon>Bacteria</taxon>
        <taxon>Bacillati</taxon>
        <taxon>Bacillota</taxon>
        <taxon>Bacilli</taxon>
        <taxon>Bacillales</taxon>
        <taxon>Guptibacillaceae</taxon>
        <taxon>Guptibacillus</taxon>
    </lineage>
</organism>
<dbReference type="SUPFAM" id="SSF51556">
    <property type="entry name" value="Metallo-dependent hydrolases"/>
    <property type="match status" value="1"/>
</dbReference>
<dbReference type="GO" id="GO:0016810">
    <property type="term" value="F:hydrolase activity, acting on carbon-nitrogen (but not peptide) bonds"/>
    <property type="evidence" value="ECO:0007669"/>
    <property type="project" value="InterPro"/>
</dbReference>
<dbReference type="PANTHER" id="PTHR22642">
    <property type="entry name" value="IMIDAZOLONEPROPIONASE"/>
    <property type="match status" value="1"/>
</dbReference>
<gene>
    <name evidence="2" type="ORF">FBF83_09150</name>
</gene>
<dbReference type="CDD" id="cd01300">
    <property type="entry name" value="YtcJ_like"/>
    <property type="match status" value="1"/>
</dbReference>
<proteinExistence type="predicted"/>
<dbReference type="SUPFAM" id="SSF51338">
    <property type="entry name" value="Composite domain of metallo-dependent hydrolases"/>
    <property type="match status" value="1"/>
</dbReference>
<reference evidence="2 3" key="1">
    <citation type="submission" date="2019-04" db="EMBL/GenBank/DDBJ databases">
        <title>Genome sequence of Bacillus hwajinpoensis strain Y2.</title>
        <authorList>
            <person name="Fair J.L."/>
            <person name="Maclea K.S."/>
        </authorList>
    </citation>
    <scope>NUCLEOTIDE SEQUENCE [LARGE SCALE GENOMIC DNA]</scope>
    <source>
        <strain evidence="2 3">Y2</strain>
    </source>
</reference>
<dbReference type="RefSeq" id="WP_136946844.1">
    <property type="nucleotide sequence ID" value="NZ_SWFM01000002.1"/>
</dbReference>
<dbReference type="AlphaFoldDB" id="A0A4U1MK35"/>
<dbReference type="InterPro" id="IPR032466">
    <property type="entry name" value="Metal_Hydrolase"/>
</dbReference>
<evidence type="ECO:0000313" key="2">
    <source>
        <dbReference type="EMBL" id="TKD70770.1"/>
    </source>
</evidence>
<accession>A0A4U1MK35</accession>
<feature type="domain" description="Amidohydrolase 3" evidence="1">
    <location>
        <begin position="44"/>
        <end position="528"/>
    </location>
</feature>
<evidence type="ECO:0000259" key="1">
    <source>
        <dbReference type="Pfam" id="PF07969"/>
    </source>
</evidence>
<dbReference type="InterPro" id="IPR013108">
    <property type="entry name" value="Amidohydro_3"/>
</dbReference>
<dbReference type="Proteomes" id="UP000310541">
    <property type="component" value="Unassembled WGS sequence"/>
</dbReference>
<dbReference type="Pfam" id="PF07969">
    <property type="entry name" value="Amidohydro_3"/>
    <property type="match status" value="1"/>
</dbReference>
<dbReference type="Gene3D" id="2.30.40.10">
    <property type="entry name" value="Urease, subunit C, domain 1"/>
    <property type="match status" value="1"/>
</dbReference>
<name>A0A4U1MK35_9BACL</name>
<dbReference type="Gene3D" id="3.20.20.140">
    <property type="entry name" value="Metal-dependent hydrolases"/>
    <property type="match status" value="1"/>
</dbReference>
<dbReference type="EMBL" id="SWFM01000002">
    <property type="protein sequence ID" value="TKD70770.1"/>
    <property type="molecule type" value="Genomic_DNA"/>
</dbReference>
<comment type="caution">
    <text evidence="2">The sequence shown here is derived from an EMBL/GenBank/DDBJ whole genome shotgun (WGS) entry which is preliminary data.</text>
</comment>
<dbReference type="InterPro" id="IPR033932">
    <property type="entry name" value="YtcJ-like"/>
</dbReference>
<dbReference type="PANTHER" id="PTHR22642:SF2">
    <property type="entry name" value="PROTEIN LONG AFTER FAR-RED 3"/>
    <property type="match status" value="1"/>
</dbReference>
<sequence length="529" mass="61012">MSVITNVKIYQPGKETIENGHLVIEDGKFSYVGDGPYEGDQTNIVDGKGKTVAPSFNDTHLHLLRYGLMKKELDLREVTTWEEMKRIVSDKYTEEKMEENEWIIGRGLIDSQFTDIDHLLTAHDLEELEYKKPMFFLHDDGHECIVNEEALEIIKEHDGLEKNHDRFIEKDENGNWTGRFKDSAVHFIKFHFRQKTEDEVYEAISDAVPHLLKHGITSIHTDDLNYTGAFDRVWDSYRKLEEEGDLPVQVHLHHYVYNLDNMKEYLNTYNRRTGEGSDRVRMGAFKIFLDGTQRLHTAALRQAYHDKPETSGTLIYSQEELDEMVKTADENNMQVTMHAIGDRTVEQAINAIEKVCAGKMRHRIIHAQILAPDLLERLKKLKPYLEIQPGFMMSEYDQTADWVGREQEKYCNPWKTVSKMGIPFTGSSDCPIGPLSPMMHIYAAVTRQDEEGKPEGGWIPDERLSVDEIYNAYTATGAELEFQEKVKGKLEKGHTADFVVLSAHPGEVEPKELKELEVFETWVQGERVM</sequence>
<dbReference type="InterPro" id="IPR011059">
    <property type="entry name" value="Metal-dep_hydrolase_composite"/>
</dbReference>
<dbReference type="OrthoDB" id="9767366at2"/>
<keyword evidence="2" id="KW-0378">Hydrolase</keyword>